<organism evidence="2 3">
    <name type="scientific">Prauserella flavalba</name>
    <dbReference type="NCBI Taxonomy" id="1477506"/>
    <lineage>
        <taxon>Bacteria</taxon>
        <taxon>Bacillati</taxon>
        <taxon>Actinomycetota</taxon>
        <taxon>Actinomycetes</taxon>
        <taxon>Pseudonocardiales</taxon>
        <taxon>Pseudonocardiaceae</taxon>
        <taxon>Prauserella</taxon>
    </lineage>
</organism>
<accession>A0A318LMB4</accession>
<dbReference type="Pfam" id="PF01740">
    <property type="entry name" value="STAS"/>
    <property type="match status" value="1"/>
</dbReference>
<name>A0A318LMB4_9PSEU</name>
<protein>
    <submittedName>
        <fullName evidence="2">Anti-anti-sigma factor</fullName>
    </submittedName>
</protein>
<gene>
    <name evidence="2" type="ORF">BA062_36300</name>
</gene>
<dbReference type="AlphaFoldDB" id="A0A318LMB4"/>
<dbReference type="Gene3D" id="3.30.750.24">
    <property type="entry name" value="STAS domain"/>
    <property type="match status" value="1"/>
</dbReference>
<dbReference type="CDD" id="cd07043">
    <property type="entry name" value="STAS_anti-anti-sigma_factors"/>
    <property type="match status" value="1"/>
</dbReference>
<evidence type="ECO:0000313" key="2">
    <source>
        <dbReference type="EMBL" id="PXY17924.1"/>
    </source>
</evidence>
<proteinExistence type="predicted"/>
<dbReference type="EMBL" id="MASU01000023">
    <property type="protein sequence ID" value="PXY17924.1"/>
    <property type="molecule type" value="Genomic_DNA"/>
</dbReference>
<dbReference type="InterPro" id="IPR002645">
    <property type="entry name" value="STAS_dom"/>
</dbReference>
<reference evidence="2 3" key="1">
    <citation type="submission" date="2016-07" db="EMBL/GenBank/DDBJ databases">
        <title>Draft genome sequence of Prauserella sp. YIM 121212, isolated from alkaline soil.</title>
        <authorList>
            <person name="Ruckert C."/>
            <person name="Albersmeier A."/>
            <person name="Jiang C.-L."/>
            <person name="Jiang Y."/>
            <person name="Kalinowski J."/>
            <person name="Schneider O."/>
            <person name="Winkler A."/>
            <person name="Zotchev S.B."/>
        </authorList>
    </citation>
    <scope>NUCLEOTIDE SEQUENCE [LARGE SCALE GENOMIC DNA]</scope>
    <source>
        <strain evidence="2 3">YIM 121212</strain>
    </source>
</reference>
<sequence length="106" mass="11372">MTTANVEVLSSDAGAIEIAVTGEVDLSNCEVVQDDIFAAITNHLLTVRLNLAGVTYLDSAGLRILFALAERLRLLQTECQVMAPFGSASRRVIELSGLSNLVELRP</sequence>
<dbReference type="InterPro" id="IPR036513">
    <property type="entry name" value="STAS_dom_sf"/>
</dbReference>
<dbReference type="SUPFAM" id="SSF52091">
    <property type="entry name" value="SpoIIaa-like"/>
    <property type="match status" value="1"/>
</dbReference>
<comment type="caution">
    <text evidence="2">The sequence shown here is derived from an EMBL/GenBank/DDBJ whole genome shotgun (WGS) entry which is preliminary data.</text>
</comment>
<feature type="domain" description="STAS" evidence="1">
    <location>
        <begin position="14"/>
        <end position="106"/>
    </location>
</feature>
<dbReference type="Proteomes" id="UP000247892">
    <property type="component" value="Unassembled WGS sequence"/>
</dbReference>
<dbReference type="RefSeq" id="WP_110343784.1">
    <property type="nucleotide sequence ID" value="NZ_JBHVKT010000033.1"/>
</dbReference>
<keyword evidence="3" id="KW-1185">Reference proteome</keyword>
<evidence type="ECO:0000259" key="1">
    <source>
        <dbReference type="PROSITE" id="PS50801"/>
    </source>
</evidence>
<evidence type="ECO:0000313" key="3">
    <source>
        <dbReference type="Proteomes" id="UP000247892"/>
    </source>
</evidence>
<dbReference type="PROSITE" id="PS50801">
    <property type="entry name" value="STAS"/>
    <property type="match status" value="1"/>
</dbReference>
<dbReference type="OrthoDB" id="4628340at2"/>